<reference evidence="2" key="1">
    <citation type="journal article" date="2014" name="Int. J. Syst. Evol. Microbiol.">
        <title>Complete genome sequence of Corynebacterium casei LMG S-19264T (=DSM 44701T), isolated from a smear-ripened cheese.</title>
        <authorList>
            <consortium name="US DOE Joint Genome Institute (JGI-PGF)"/>
            <person name="Walter F."/>
            <person name="Albersmeier A."/>
            <person name="Kalinowski J."/>
            <person name="Ruckert C."/>
        </authorList>
    </citation>
    <scope>NUCLEOTIDE SEQUENCE</scope>
    <source>
        <strain evidence="2">CGMCC 1.15290</strain>
    </source>
</reference>
<dbReference type="AlphaFoldDB" id="A0A917MY08"/>
<dbReference type="RefSeq" id="WP_188956492.1">
    <property type="nucleotide sequence ID" value="NZ_BMIB01000004.1"/>
</dbReference>
<organism evidence="2 3">
    <name type="scientific">Filimonas zeae</name>
    <dbReference type="NCBI Taxonomy" id="1737353"/>
    <lineage>
        <taxon>Bacteria</taxon>
        <taxon>Pseudomonadati</taxon>
        <taxon>Bacteroidota</taxon>
        <taxon>Chitinophagia</taxon>
        <taxon>Chitinophagales</taxon>
        <taxon>Chitinophagaceae</taxon>
        <taxon>Filimonas</taxon>
    </lineage>
</organism>
<evidence type="ECO:0000256" key="1">
    <source>
        <dbReference type="SAM" id="SignalP"/>
    </source>
</evidence>
<feature type="signal peptide" evidence="1">
    <location>
        <begin position="1"/>
        <end position="33"/>
    </location>
</feature>
<accession>A0A917MY08</accession>
<evidence type="ECO:0008006" key="4">
    <source>
        <dbReference type="Google" id="ProtNLM"/>
    </source>
</evidence>
<keyword evidence="3" id="KW-1185">Reference proteome</keyword>
<dbReference type="Proteomes" id="UP000627292">
    <property type="component" value="Unassembled WGS sequence"/>
</dbReference>
<protein>
    <recommendedName>
        <fullName evidence="4">NEAT domain-containing protein</fullName>
    </recommendedName>
</protein>
<evidence type="ECO:0000313" key="2">
    <source>
        <dbReference type="EMBL" id="GGH77706.1"/>
    </source>
</evidence>
<comment type="caution">
    <text evidence="2">The sequence shown here is derived from an EMBL/GenBank/DDBJ whole genome shotgun (WGS) entry which is preliminary data.</text>
</comment>
<gene>
    <name evidence="2" type="ORF">GCM10011379_44460</name>
</gene>
<keyword evidence="1" id="KW-0732">Signal</keyword>
<name>A0A917MY08_9BACT</name>
<feature type="chain" id="PRO_5037941509" description="NEAT domain-containing protein" evidence="1">
    <location>
        <begin position="34"/>
        <end position="145"/>
    </location>
</feature>
<reference evidence="2" key="2">
    <citation type="submission" date="2020-09" db="EMBL/GenBank/DDBJ databases">
        <authorList>
            <person name="Sun Q."/>
            <person name="Zhou Y."/>
        </authorList>
    </citation>
    <scope>NUCLEOTIDE SEQUENCE</scope>
    <source>
        <strain evidence="2">CGMCC 1.15290</strain>
    </source>
</reference>
<evidence type="ECO:0000313" key="3">
    <source>
        <dbReference type="Proteomes" id="UP000627292"/>
    </source>
</evidence>
<dbReference type="EMBL" id="BMIB01000004">
    <property type="protein sequence ID" value="GGH77706.1"/>
    <property type="molecule type" value="Genomic_DNA"/>
</dbReference>
<sequence length="145" mass="15669">MKKQSMNGLLKKAVTTVTLAAAVMLAAPSAIKAAEFNTKDSIAASAAKAHVQYMGVAEEGLWFTVKYANPKGEKFTLLVKNGGGDVLFQGSFTDVNFSKKIKVLNEEEAVSPIFIIKTAENKRIVQSFEVNTAARTVEEVIITRS</sequence>
<proteinExistence type="predicted"/>